<dbReference type="InterPro" id="IPR050312">
    <property type="entry name" value="IolE/XylAMocC-like"/>
</dbReference>
<feature type="domain" description="Xylose isomerase-like TIM barrel" evidence="1">
    <location>
        <begin position="43"/>
        <end position="222"/>
    </location>
</feature>
<dbReference type="SUPFAM" id="SSF51658">
    <property type="entry name" value="Xylose isomerase-like"/>
    <property type="match status" value="1"/>
</dbReference>
<dbReference type="KEGG" id="mmet:MCMEM_1813"/>
<organism evidence="2 3">
    <name type="scientific">Methanococcoides methylutens MM1</name>
    <dbReference type="NCBI Taxonomy" id="1434104"/>
    <lineage>
        <taxon>Archaea</taxon>
        <taxon>Methanobacteriati</taxon>
        <taxon>Methanobacteriota</taxon>
        <taxon>Stenosarchaea group</taxon>
        <taxon>Methanomicrobia</taxon>
        <taxon>Methanosarcinales</taxon>
        <taxon>Methanosarcinaceae</taxon>
        <taxon>Methanococcoides</taxon>
    </lineage>
</organism>
<dbReference type="Pfam" id="PF01261">
    <property type="entry name" value="AP_endonuc_2"/>
    <property type="match status" value="1"/>
</dbReference>
<keyword evidence="3" id="KW-1185">Reference proteome</keyword>
<keyword evidence="2" id="KW-0255">Endonuclease</keyword>
<dbReference type="PANTHER" id="PTHR12110">
    <property type="entry name" value="HYDROXYPYRUVATE ISOMERASE"/>
    <property type="match status" value="1"/>
</dbReference>
<dbReference type="HOGENOM" id="CLU_050006_7_2_2"/>
<proteinExistence type="predicted"/>
<name>A0A0E3SS09_METMT</name>
<protein>
    <submittedName>
        <fullName evidence="2">Endonuclease IV</fullName>
    </submittedName>
</protein>
<dbReference type="RefSeq" id="WP_048205904.1">
    <property type="nucleotide sequence ID" value="NZ_CP009518.1"/>
</dbReference>
<dbReference type="InterPro" id="IPR013022">
    <property type="entry name" value="Xyl_isomerase-like_TIM-brl"/>
</dbReference>
<evidence type="ECO:0000313" key="2">
    <source>
        <dbReference type="EMBL" id="AKB85866.1"/>
    </source>
</evidence>
<dbReference type="GO" id="GO:0004519">
    <property type="term" value="F:endonuclease activity"/>
    <property type="evidence" value="ECO:0007669"/>
    <property type="project" value="UniProtKB-KW"/>
</dbReference>
<dbReference type="GeneID" id="24894385"/>
<keyword evidence="2" id="KW-0540">Nuclease</keyword>
<sequence>MIGISSFAFHELPLSEALEKIEPMADCAEIFSEGRHDLLREEELAYSYDLKYTVHAPSTDMNLSSLREPMRLAAISVVEQMVDICNELDSDVLVVHPGYFSYPVDMPYAQKAFERSVVDLKAISKDTGVRICIENMPKWDCFLFRHPGFDLGGNGFTLDVGHANTLGNLNEFLETMGDSVSHFHLHDNNGDIDDHFFIGNGNIDFGSFSGLLKKSKATKIIENKCEEDVLSSLDALKRMGIK</sequence>
<dbReference type="PANTHER" id="PTHR12110:SF21">
    <property type="entry name" value="XYLOSE ISOMERASE-LIKE TIM BARREL DOMAIN-CONTAINING PROTEIN"/>
    <property type="match status" value="1"/>
</dbReference>
<gene>
    <name evidence="2" type="ORF">MCMEM_1813</name>
</gene>
<dbReference type="OrthoDB" id="372143at2157"/>
<keyword evidence="2" id="KW-0378">Hydrolase</keyword>
<evidence type="ECO:0000259" key="1">
    <source>
        <dbReference type="Pfam" id="PF01261"/>
    </source>
</evidence>
<dbReference type="STRING" id="1434104.MCMEM_1813"/>
<dbReference type="EMBL" id="CP009518">
    <property type="protein sequence ID" value="AKB85866.1"/>
    <property type="molecule type" value="Genomic_DNA"/>
</dbReference>
<evidence type="ECO:0000313" key="3">
    <source>
        <dbReference type="Proteomes" id="UP000033048"/>
    </source>
</evidence>
<dbReference type="InterPro" id="IPR036237">
    <property type="entry name" value="Xyl_isomerase-like_sf"/>
</dbReference>
<accession>A0A0E3SS09</accession>
<dbReference type="AlphaFoldDB" id="A0A0E3SS09"/>
<dbReference type="Gene3D" id="3.20.20.150">
    <property type="entry name" value="Divalent-metal-dependent TIM barrel enzymes"/>
    <property type="match status" value="1"/>
</dbReference>
<dbReference type="Proteomes" id="UP000033048">
    <property type="component" value="Chromosome"/>
</dbReference>
<reference evidence="2 3" key="1">
    <citation type="submission" date="2014-07" db="EMBL/GenBank/DDBJ databases">
        <title>Methanogenic archaea and the global carbon cycle.</title>
        <authorList>
            <person name="Henriksen J.R."/>
            <person name="Luke J."/>
            <person name="Reinhart S."/>
            <person name="Benedict M.N."/>
            <person name="Youngblut N.D."/>
            <person name="Metcalf M.E."/>
            <person name="Whitaker R.J."/>
            <person name="Metcalf W.W."/>
        </authorList>
    </citation>
    <scope>NUCLEOTIDE SEQUENCE [LARGE SCALE GENOMIC DNA]</scope>
    <source>
        <strain evidence="2 3">MM1</strain>
    </source>
</reference>